<evidence type="ECO:0000313" key="3">
    <source>
        <dbReference type="Proteomes" id="UP000018542"/>
    </source>
</evidence>
<dbReference type="AlphaFoldDB" id="V5S9P8"/>
<dbReference type="InterPro" id="IPR033900">
    <property type="entry name" value="Gram_neg_porin_domain"/>
</dbReference>
<reference evidence="2 3" key="1">
    <citation type="journal article" date="2014" name="Genome Announc.">
        <title>Complete Genome Sequence of Hyphomicrobium nitrativorans Strain NL23, a Denitrifying Bacterium Isolated from Biofilm of a Methanol-Fed Denitrification System Treating Seawater at the Montreal Biodome.</title>
        <authorList>
            <person name="Martineau C."/>
            <person name="Villeneuve C."/>
            <person name="Mauffrey F."/>
            <person name="Villemur R."/>
        </authorList>
    </citation>
    <scope>NUCLEOTIDE SEQUENCE [LARGE SCALE GENOMIC DNA]</scope>
    <source>
        <strain evidence="2">NL23</strain>
    </source>
</reference>
<name>V5S9P8_9HYPH</name>
<feature type="domain" description="Porin" evidence="1">
    <location>
        <begin position="19"/>
        <end position="399"/>
    </location>
</feature>
<evidence type="ECO:0000259" key="1">
    <source>
        <dbReference type="Pfam" id="PF13609"/>
    </source>
</evidence>
<protein>
    <recommendedName>
        <fullName evidence="1">Porin domain-containing protein</fullName>
    </recommendedName>
</protein>
<gene>
    <name evidence="2" type="ORF">W911_01340</name>
</gene>
<accession>V5S9P8</accession>
<evidence type="ECO:0000313" key="2">
    <source>
        <dbReference type="EMBL" id="AHB47343.1"/>
    </source>
</evidence>
<dbReference type="HOGENOM" id="CLU_037013_0_0_5"/>
<dbReference type="InterPro" id="IPR023614">
    <property type="entry name" value="Porin_dom_sf"/>
</dbReference>
<dbReference type="STRING" id="1029756.W911_01340"/>
<organism evidence="2 3">
    <name type="scientific">Hyphomicrobium nitrativorans NL23</name>
    <dbReference type="NCBI Taxonomy" id="1029756"/>
    <lineage>
        <taxon>Bacteria</taxon>
        <taxon>Pseudomonadati</taxon>
        <taxon>Pseudomonadota</taxon>
        <taxon>Alphaproteobacteria</taxon>
        <taxon>Hyphomicrobiales</taxon>
        <taxon>Hyphomicrobiaceae</taxon>
        <taxon>Hyphomicrobium</taxon>
    </lineage>
</organism>
<dbReference type="SUPFAM" id="SSF56935">
    <property type="entry name" value="Porins"/>
    <property type="match status" value="1"/>
</dbReference>
<dbReference type="PATRIC" id="fig|1029756.8.peg.283"/>
<dbReference type="Proteomes" id="UP000018542">
    <property type="component" value="Chromosome"/>
</dbReference>
<sequence length="420" mass="44669">MSLSLACAGLADSPAYAADLGSDCCADLEERIADLEATTARKGNRRVSLTISGYIAQEITVWDDGVESNAYIHGLGPTQASHFKFNGKATIAPGWSAGYMMRIQDLTGNAFGGGAGAITQDNPFRNDGLNVQMSFWYVESDTFGKLSVGRLAHAAKSAAMFTDLSGTQIIDNYTFLAGFPHFGLRDANGALSPVTWGQLGFCYTQGVPLGGDCNGIVMNGVRYDTPVFGGFMASASWGEDDFWEIALRYAGEIAGFKLAFGAGYTETTTETVTGFVATQAGKDSHFFQAGGYAEHLATGLFLHGAYGRETNNGTLLANGFTQPDSEHYYVKAGLRRKWTPLGATIVYGDYAAYEDQLGPVALAAGATGSTLERFGGGVAQEIDAAAMTLYLKYQRYQADVDGLGDFQDADFVSFGGLINF</sequence>
<dbReference type="OrthoDB" id="974738at2"/>
<dbReference type="Gene3D" id="2.40.160.10">
    <property type="entry name" value="Porin"/>
    <property type="match status" value="1"/>
</dbReference>
<dbReference type="Pfam" id="PF13609">
    <property type="entry name" value="Porin_4"/>
    <property type="match status" value="1"/>
</dbReference>
<proteinExistence type="predicted"/>
<keyword evidence="3" id="KW-1185">Reference proteome</keyword>
<dbReference type="EMBL" id="CP006912">
    <property type="protein sequence ID" value="AHB47343.1"/>
    <property type="molecule type" value="Genomic_DNA"/>
</dbReference>
<dbReference type="KEGG" id="hni:W911_01340"/>